<dbReference type="GeneID" id="104613004"/>
<dbReference type="eggNOG" id="KOG1293">
    <property type="taxonomic scope" value="Eukaryota"/>
</dbReference>
<dbReference type="FunCoup" id="A0A1U8BCB3">
    <property type="interactions" value="2973"/>
</dbReference>
<organism evidence="7 8">
    <name type="scientific">Nelumbo nucifera</name>
    <name type="common">Sacred lotus</name>
    <dbReference type="NCBI Taxonomy" id="4432"/>
    <lineage>
        <taxon>Eukaryota</taxon>
        <taxon>Viridiplantae</taxon>
        <taxon>Streptophyta</taxon>
        <taxon>Embryophyta</taxon>
        <taxon>Tracheophyta</taxon>
        <taxon>Spermatophyta</taxon>
        <taxon>Magnoliopsida</taxon>
        <taxon>Proteales</taxon>
        <taxon>Nelumbonaceae</taxon>
        <taxon>Nelumbo</taxon>
    </lineage>
</organism>
<dbReference type="GO" id="GO:0034657">
    <property type="term" value="C:GID complex"/>
    <property type="evidence" value="ECO:0000318"/>
    <property type="project" value="GO_Central"/>
</dbReference>
<dbReference type="KEGG" id="nnu:104613004"/>
<dbReference type="InterPro" id="IPR000225">
    <property type="entry name" value="Armadillo"/>
</dbReference>
<evidence type="ECO:0000313" key="7">
    <source>
        <dbReference type="Proteomes" id="UP000189703"/>
    </source>
</evidence>
<evidence type="ECO:0000256" key="3">
    <source>
        <dbReference type="ARBA" id="ARBA00022490"/>
    </source>
</evidence>
<dbReference type="PROSITE" id="PS50176">
    <property type="entry name" value="ARM_REPEAT"/>
    <property type="match status" value="1"/>
</dbReference>
<feature type="repeat" description="ARM" evidence="6">
    <location>
        <begin position="435"/>
        <end position="468"/>
    </location>
</feature>
<dbReference type="SUPFAM" id="SSF48371">
    <property type="entry name" value="ARM repeat"/>
    <property type="match status" value="1"/>
</dbReference>
<dbReference type="FunFam" id="1.25.10.10:FF:000440">
    <property type="entry name" value="Armadillo repeat-containing protein 8"/>
    <property type="match status" value="1"/>
</dbReference>
<evidence type="ECO:0000256" key="5">
    <source>
        <dbReference type="ARBA" id="ARBA00023242"/>
    </source>
</evidence>
<keyword evidence="4" id="KW-0677">Repeat</keyword>
<dbReference type="RefSeq" id="XP_010278983.1">
    <property type="nucleotide sequence ID" value="XM_010280681.2"/>
</dbReference>
<dbReference type="OMA" id="KGTDQHV"/>
<dbReference type="Gene3D" id="1.25.10.10">
    <property type="entry name" value="Leucine-rich Repeat Variant"/>
    <property type="match status" value="2"/>
</dbReference>
<dbReference type="PANTHER" id="PTHR15651:SF7">
    <property type="entry name" value="ARMADILLO REPEAT-CONTAINING PROTEIN 8"/>
    <property type="match status" value="1"/>
</dbReference>
<keyword evidence="7" id="KW-1185">Reference proteome</keyword>
<evidence type="ECO:0000256" key="1">
    <source>
        <dbReference type="ARBA" id="ARBA00004123"/>
    </source>
</evidence>
<dbReference type="InterPro" id="IPR011989">
    <property type="entry name" value="ARM-like"/>
</dbReference>
<keyword evidence="3" id="KW-0963">Cytoplasm</keyword>
<dbReference type="OrthoDB" id="5559898at2759"/>
<evidence type="ECO:0000256" key="2">
    <source>
        <dbReference type="ARBA" id="ARBA00004496"/>
    </source>
</evidence>
<dbReference type="Pfam" id="PF00514">
    <property type="entry name" value="Arm"/>
    <property type="match status" value="2"/>
</dbReference>
<dbReference type="STRING" id="4432.A0A1U8BCB3"/>
<name>A0A1U8BCB3_NELNU</name>
<evidence type="ECO:0000313" key="8">
    <source>
        <dbReference type="RefSeq" id="XP_010278983.1"/>
    </source>
</evidence>
<gene>
    <name evidence="8" type="primary">LOC104613004</name>
</gene>
<dbReference type="InterPro" id="IPR038739">
    <property type="entry name" value="ARMC8/Vid28"/>
</dbReference>
<dbReference type="AlphaFoldDB" id="A0A1U8BCB3"/>
<dbReference type="SMART" id="SM00185">
    <property type="entry name" value="ARM"/>
    <property type="match status" value="5"/>
</dbReference>
<sequence>MPASASTNRPADLIGRLKSSEGEAKLKALREVKNQIIGNRTKKLSYIKLGAVPIVVDILASADDSDASLLVQSAAAIGSFACGVDVGVKAVLESGAFPHLIRILSNPDEKVVDAGARSLRMIFQSKLAPKYDFLEEKKLEFLLSLLNSENENVTGLGASIITHSCETSAEQKVLCNVGVLCRLVSLLEGSLNQRDASLDSLATILKNNSDVISKFVGLENGRALSAITELTKDRCPRTRLLACMCLIVIGNTSPCYLQGVGIKTKLISILVELLEDPGQVGEEAPFAFASLIADKEDVQKLAFEIDAVDKLCNLLHKGSVQVKRFQGILLALAEQCSKLENCRSRFLSLQVLNMVTDALNHESVDVRAVACLCIRNVSRSLKNLSAGRFMNEKIVTPLLQLLHDPSTSIQVAALSAISNIVIDFTGHKSVFIQSGGVKQLVQLSKSMDSTLRFNAVWALRNLMFHAENIYKEVILLELTTSTLASLICDPEPFIQEQSLALVCNLVDGGINSIRHVFIEDGNIINAIGRQLRTCSRSEVCIQGMYVLSNIASGNEFHKETVMHQLFPPQAGEDTQSFMMKFLQSNDGQLRTAAIWCIINLTYPDNPGASSRVVKLRSAGIISQIKSMVNDPCLDAKFRVRTVLEQCQLLPAA</sequence>
<dbReference type="Proteomes" id="UP000189703">
    <property type="component" value="Unplaced"/>
</dbReference>
<accession>A0A1U8BCB3</accession>
<dbReference type="GO" id="GO:0043161">
    <property type="term" value="P:proteasome-mediated ubiquitin-dependent protein catabolic process"/>
    <property type="evidence" value="ECO:0000318"/>
    <property type="project" value="GO_Central"/>
</dbReference>
<keyword evidence="5" id="KW-0539">Nucleus</keyword>
<dbReference type="InterPro" id="IPR016024">
    <property type="entry name" value="ARM-type_fold"/>
</dbReference>
<dbReference type="PANTHER" id="PTHR15651">
    <property type="entry name" value="ARMADILLO REPEAT-CONTAINING PROTEIN 8"/>
    <property type="match status" value="1"/>
</dbReference>
<dbReference type="GO" id="GO:0005737">
    <property type="term" value="C:cytoplasm"/>
    <property type="evidence" value="ECO:0007669"/>
    <property type="project" value="UniProtKB-SubCell"/>
</dbReference>
<protein>
    <submittedName>
        <fullName evidence="8">Armadillo repeat-containing protein 8-like isoform X1</fullName>
    </submittedName>
</protein>
<proteinExistence type="predicted"/>
<comment type="subcellular location">
    <subcellularLocation>
        <location evidence="2">Cytoplasm</location>
    </subcellularLocation>
    <subcellularLocation>
        <location evidence="1">Nucleus</location>
    </subcellularLocation>
</comment>
<evidence type="ECO:0000256" key="6">
    <source>
        <dbReference type="PROSITE-ProRule" id="PRU00259"/>
    </source>
</evidence>
<evidence type="ECO:0000256" key="4">
    <source>
        <dbReference type="ARBA" id="ARBA00022737"/>
    </source>
</evidence>
<dbReference type="GO" id="GO:0005634">
    <property type="term" value="C:nucleus"/>
    <property type="evidence" value="ECO:0007669"/>
    <property type="project" value="UniProtKB-SubCell"/>
</dbReference>
<dbReference type="InParanoid" id="A0A1U8BCB3"/>
<dbReference type="FunFam" id="1.25.10.10:FF:000416">
    <property type="entry name" value="Armadillo repeat-containing protein 8"/>
    <property type="match status" value="1"/>
</dbReference>
<reference evidence="8" key="1">
    <citation type="submission" date="2025-08" db="UniProtKB">
        <authorList>
            <consortium name="RefSeq"/>
        </authorList>
    </citation>
    <scope>IDENTIFICATION</scope>
</reference>